<feature type="chain" id="PRO_5031094828" evidence="2">
    <location>
        <begin position="20"/>
        <end position="363"/>
    </location>
</feature>
<proteinExistence type="predicted"/>
<dbReference type="AlphaFoldDB" id="A0A7X1PKB6"/>
<sequence length="363" mass="39921">MLRPVALSLLMLGAMACQARELPELTPLWQQQKGWISACDNRRDCQLLYVPNIEFAEQVNHLTLIIRSQAGPAGRVQLQLEHQGAPFQLQALRLDGQPLEPALLAALVEEPQGPDSNPEQQYYRVEDQALARQWLARLQAGQVLELPGEEPAQVLLATLPHLLHRVDQVQHRQGTASALAEPGEQPASSVPRVQPPRALRPYPGVTPLGVQERAGLLAAVQAALPAPKAVQDDDYVMPPRIEVYPLTEQQALVFEFSDCGAYTCLFDISSRSRSAPYGLQALQIQALPAGSVDHAGGLNYDPETGLLSSYLMGRGIGDCGEMASWHFDGQTFQLTDYRRMPNCSGLGYDQWPVLWSAEVPKRS</sequence>
<feature type="region of interest" description="Disordered" evidence="1">
    <location>
        <begin position="173"/>
        <end position="197"/>
    </location>
</feature>
<dbReference type="RefSeq" id="WP_152897517.1">
    <property type="nucleotide sequence ID" value="NZ_WHUV01000002.1"/>
</dbReference>
<dbReference type="InterPro" id="IPR009560">
    <property type="entry name" value="DUF1176"/>
</dbReference>
<dbReference type="EMBL" id="WHUV01000002">
    <property type="protein sequence ID" value="MQA53801.1"/>
    <property type="molecule type" value="Genomic_DNA"/>
</dbReference>
<evidence type="ECO:0000313" key="4">
    <source>
        <dbReference type="Proteomes" id="UP000486534"/>
    </source>
</evidence>
<gene>
    <name evidence="3" type="ORF">GDH07_10810</name>
</gene>
<comment type="caution">
    <text evidence="3">The sequence shown here is derived from an EMBL/GenBank/DDBJ whole genome shotgun (WGS) entry which is preliminary data.</text>
</comment>
<feature type="signal peptide" evidence="2">
    <location>
        <begin position="1"/>
        <end position="19"/>
    </location>
</feature>
<dbReference type="Proteomes" id="UP000486534">
    <property type="component" value="Unassembled WGS sequence"/>
</dbReference>
<organism evidence="3 4">
    <name type="scientific">Pseudomonas piscis</name>
    <dbReference type="NCBI Taxonomy" id="2614538"/>
    <lineage>
        <taxon>Bacteria</taxon>
        <taxon>Pseudomonadati</taxon>
        <taxon>Pseudomonadota</taxon>
        <taxon>Gammaproteobacteria</taxon>
        <taxon>Pseudomonadales</taxon>
        <taxon>Pseudomonadaceae</taxon>
        <taxon>Pseudomonas</taxon>
    </lineage>
</organism>
<dbReference type="PROSITE" id="PS51257">
    <property type="entry name" value="PROKAR_LIPOPROTEIN"/>
    <property type="match status" value="1"/>
</dbReference>
<name>A0A7X1PKB6_9PSED</name>
<accession>A0A7X1PKB6</accession>
<evidence type="ECO:0000256" key="2">
    <source>
        <dbReference type="SAM" id="SignalP"/>
    </source>
</evidence>
<dbReference type="Pfam" id="PF06674">
    <property type="entry name" value="DUF1176"/>
    <property type="match status" value="1"/>
</dbReference>
<evidence type="ECO:0000256" key="1">
    <source>
        <dbReference type="SAM" id="MobiDB-lite"/>
    </source>
</evidence>
<keyword evidence="2" id="KW-0732">Signal</keyword>
<reference evidence="3 4" key="1">
    <citation type="submission" date="2019-10" db="EMBL/GenBank/DDBJ databases">
        <title>Pseudomonas dajingensis sp. nov., isolated from the profound head ulcers of farmed Murray cod (Maccullochella peelii peelii).</title>
        <authorList>
            <person name="Liu Y."/>
        </authorList>
    </citation>
    <scope>NUCLEOTIDE SEQUENCE [LARGE SCALE GENOMIC DNA]</scope>
    <source>
        <strain evidence="3 4">MC042</strain>
    </source>
</reference>
<protein>
    <submittedName>
        <fullName evidence="3">DUF1176 domain-containing protein</fullName>
    </submittedName>
</protein>
<evidence type="ECO:0000313" key="3">
    <source>
        <dbReference type="EMBL" id="MQA53801.1"/>
    </source>
</evidence>